<reference evidence="1" key="1">
    <citation type="submission" date="2022-08" db="UniProtKB">
        <authorList>
            <consortium name="EnsemblMetazoa"/>
        </authorList>
    </citation>
    <scope>IDENTIFICATION</scope>
    <source>
        <strain evidence="1">EBRO</strain>
    </source>
</reference>
<evidence type="ECO:0000313" key="1">
    <source>
        <dbReference type="EnsemblMetazoa" id="AATE018447-PA.1"/>
    </source>
</evidence>
<dbReference type="VEuPathDB" id="VectorBase:AATE018447"/>
<protein>
    <submittedName>
        <fullName evidence="1">Uncharacterized protein</fullName>
    </submittedName>
</protein>
<proteinExistence type="predicted"/>
<dbReference type="EnsemblMetazoa" id="AATE018447-RA">
    <property type="protein sequence ID" value="AATE018447-PA.1"/>
    <property type="gene ID" value="AATE018447"/>
</dbReference>
<sequence>MPSGSSSSSLPLIDGLPFNGLLQISGVPNVRDRQLDLVFVNSVALAEFSTVRASAVPLVVEDVYHPALEMFVALPSSAPRLVAPALTGRPQGLNFSKCVQT</sequence>
<dbReference type="EMBL" id="AXCP01009325">
    <property type="status" value="NOT_ANNOTATED_CDS"/>
    <property type="molecule type" value="Genomic_DNA"/>
</dbReference>
<accession>A0A182JHZ4</accession>
<dbReference type="AlphaFoldDB" id="A0A182JHZ4"/>
<name>A0A182JHZ4_ANOAO</name>
<organism evidence="1">
    <name type="scientific">Anopheles atroparvus</name>
    <name type="common">European mosquito</name>
    <dbReference type="NCBI Taxonomy" id="41427"/>
    <lineage>
        <taxon>Eukaryota</taxon>
        <taxon>Metazoa</taxon>
        <taxon>Ecdysozoa</taxon>
        <taxon>Arthropoda</taxon>
        <taxon>Hexapoda</taxon>
        <taxon>Insecta</taxon>
        <taxon>Pterygota</taxon>
        <taxon>Neoptera</taxon>
        <taxon>Endopterygota</taxon>
        <taxon>Diptera</taxon>
        <taxon>Nematocera</taxon>
        <taxon>Culicoidea</taxon>
        <taxon>Culicidae</taxon>
        <taxon>Anophelinae</taxon>
        <taxon>Anopheles</taxon>
    </lineage>
</organism>